<gene>
    <name evidence="3" type="ORF">Bealeia1_00223</name>
</gene>
<evidence type="ECO:0000313" key="4">
    <source>
        <dbReference type="Proteomes" id="UP001330434"/>
    </source>
</evidence>
<feature type="coiled-coil region" evidence="1">
    <location>
        <begin position="28"/>
        <end position="73"/>
    </location>
</feature>
<name>A0ABZ2C1A3_9PROT</name>
<keyword evidence="2" id="KW-0812">Transmembrane</keyword>
<keyword evidence="4" id="KW-1185">Reference proteome</keyword>
<accession>A0ABZ2C1A3</accession>
<proteinExistence type="predicted"/>
<dbReference type="EMBL" id="CP133270">
    <property type="protein sequence ID" value="WVX66052.1"/>
    <property type="molecule type" value="Genomic_DNA"/>
</dbReference>
<reference evidence="3 4" key="1">
    <citation type="journal article" date="2024" name="Environ. Microbiol.">
        <title>Novel evolutionary insights on the interactions of the Holosporales (Alphaproteobacteria) with eukaryotic hosts from comparative genomics.</title>
        <authorList>
            <person name="Giovannini M."/>
            <person name="Petroni G."/>
            <person name="Castelli M."/>
        </authorList>
    </citation>
    <scope>NUCLEOTIDE SEQUENCE [LARGE SCALE GENOMIC DNA]</scope>
    <source>
        <strain evidence="3 4">US_Bl 15I1</strain>
    </source>
</reference>
<evidence type="ECO:0000313" key="3">
    <source>
        <dbReference type="EMBL" id="WVX66052.1"/>
    </source>
</evidence>
<feature type="transmembrane region" description="Helical" evidence="2">
    <location>
        <begin position="6"/>
        <end position="28"/>
    </location>
</feature>
<keyword evidence="2" id="KW-1133">Transmembrane helix</keyword>
<sequence>MNFFKIHQRLFTFFGLSIVGFLGMTLYLESWSQEKEDYLQQQKQTEQRLLSNIRELKAEVAFLKEHRTRFEALLQKGWRKPLERQNAAQAIEELAQTHHLNQVDYVLIPLSGKSTALPEGIRGHQVHLKFSGVLDSDVFQFIEDLPLRLSGHTMPTSLSLLREDLLNEESLNELVLNNKPNFVRGEYTFNWVTDATAD</sequence>
<keyword evidence="2" id="KW-0472">Membrane</keyword>
<protein>
    <submittedName>
        <fullName evidence="3">Uncharacterized protein</fullName>
    </submittedName>
</protein>
<keyword evidence="1" id="KW-0175">Coiled coil</keyword>
<organism evidence="3 4">
    <name type="scientific">Candidatus Bealeia paramacronuclearis</name>
    <dbReference type="NCBI Taxonomy" id="1921001"/>
    <lineage>
        <taxon>Bacteria</taxon>
        <taxon>Pseudomonadati</taxon>
        <taxon>Pseudomonadota</taxon>
        <taxon>Alphaproteobacteria</taxon>
        <taxon>Holosporales</taxon>
        <taxon>Holosporaceae</taxon>
        <taxon>Candidatus Bealeia</taxon>
    </lineage>
</organism>
<evidence type="ECO:0000256" key="2">
    <source>
        <dbReference type="SAM" id="Phobius"/>
    </source>
</evidence>
<dbReference type="RefSeq" id="WP_331256593.1">
    <property type="nucleotide sequence ID" value="NZ_JAVHWZ010000003.1"/>
</dbReference>
<dbReference type="Proteomes" id="UP001330434">
    <property type="component" value="Chromosome"/>
</dbReference>
<evidence type="ECO:0000256" key="1">
    <source>
        <dbReference type="SAM" id="Coils"/>
    </source>
</evidence>